<sequence>MAKMSDVAKKAGVSVATVSRALCKPETVKPETRKKVEVAIQELNYKPNMLARQFRTNETKTIMVVVPDIANPFFSRVLRGIESVAHKKGYQVLLGDTSNNIDQEQRYLEILKQRLADGMILLTARMDKDSLLEISQDYPVVLACEYIEGSDIPIVSIDNISSARKVTEHLIKLGHTRIAHITGPTNVILSRDRIKGYKQALETNDLFYEEVFVQEGDFTYESGFNQMSKLLALNNRPSAVFAANDEMAIGAIKAVKLQGLKVPEDIAIVGFDNIKVSSIFEPALTTISQPKFEMGNVAMELLLKILDGQEVKRKQFVLADELIIRESCGGKVNSTI</sequence>
<accession>A0A562Q917</accession>
<dbReference type="Pfam" id="PF00356">
    <property type="entry name" value="LacI"/>
    <property type="match status" value="1"/>
</dbReference>
<dbReference type="AlphaFoldDB" id="A0A562Q917"/>
<dbReference type="GO" id="GO:0003700">
    <property type="term" value="F:DNA-binding transcription factor activity"/>
    <property type="evidence" value="ECO:0007669"/>
    <property type="project" value="TreeGrafter"/>
</dbReference>
<dbReference type="Pfam" id="PF00532">
    <property type="entry name" value="Peripla_BP_1"/>
    <property type="match status" value="1"/>
</dbReference>
<protein>
    <submittedName>
        <fullName evidence="6">LacI family transcriptional regulator</fullName>
    </submittedName>
</protein>
<dbReference type="CDD" id="cd06284">
    <property type="entry name" value="PBP1_LacI-like"/>
    <property type="match status" value="1"/>
</dbReference>
<keyword evidence="3" id="KW-0238">DNA-binding</keyword>
<organism evidence="6 7">
    <name type="scientific">Halalkalibacter nanhaiisediminis</name>
    <dbReference type="NCBI Taxonomy" id="688079"/>
    <lineage>
        <taxon>Bacteria</taxon>
        <taxon>Bacillati</taxon>
        <taxon>Bacillota</taxon>
        <taxon>Bacilli</taxon>
        <taxon>Bacillales</taxon>
        <taxon>Bacillaceae</taxon>
        <taxon>Halalkalibacter</taxon>
    </lineage>
</organism>
<evidence type="ECO:0000256" key="1">
    <source>
        <dbReference type="ARBA" id="ARBA00022491"/>
    </source>
</evidence>
<dbReference type="PANTHER" id="PTHR30146:SF151">
    <property type="entry name" value="HTH-TYPE TRANSCRIPTIONAL REPRESSOR CYTR"/>
    <property type="match status" value="1"/>
</dbReference>
<keyword evidence="2" id="KW-0805">Transcription regulation</keyword>
<keyword evidence="4" id="KW-0804">Transcription</keyword>
<name>A0A562Q917_9BACI</name>
<dbReference type="GO" id="GO:0000976">
    <property type="term" value="F:transcription cis-regulatory region binding"/>
    <property type="evidence" value="ECO:0007669"/>
    <property type="project" value="TreeGrafter"/>
</dbReference>
<proteinExistence type="predicted"/>
<dbReference type="OrthoDB" id="9796186at2"/>
<dbReference type="SMART" id="SM00354">
    <property type="entry name" value="HTH_LACI"/>
    <property type="match status" value="1"/>
</dbReference>
<evidence type="ECO:0000256" key="2">
    <source>
        <dbReference type="ARBA" id="ARBA00023015"/>
    </source>
</evidence>
<dbReference type="RefSeq" id="WP_144451591.1">
    <property type="nucleotide sequence ID" value="NZ_VLKZ01000013.1"/>
</dbReference>
<dbReference type="InterPro" id="IPR028082">
    <property type="entry name" value="Peripla_BP_I"/>
</dbReference>
<dbReference type="CDD" id="cd01392">
    <property type="entry name" value="HTH_LacI"/>
    <property type="match status" value="1"/>
</dbReference>
<dbReference type="EMBL" id="VLKZ01000013">
    <property type="protein sequence ID" value="TWI53271.1"/>
    <property type="molecule type" value="Genomic_DNA"/>
</dbReference>
<dbReference type="PROSITE" id="PS50932">
    <property type="entry name" value="HTH_LACI_2"/>
    <property type="match status" value="1"/>
</dbReference>
<evidence type="ECO:0000256" key="3">
    <source>
        <dbReference type="ARBA" id="ARBA00023125"/>
    </source>
</evidence>
<feature type="domain" description="HTH lacI-type" evidence="5">
    <location>
        <begin position="2"/>
        <end position="56"/>
    </location>
</feature>
<keyword evidence="7" id="KW-1185">Reference proteome</keyword>
<evidence type="ECO:0000313" key="7">
    <source>
        <dbReference type="Proteomes" id="UP000315711"/>
    </source>
</evidence>
<evidence type="ECO:0000313" key="6">
    <source>
        <dbReference type="EMBL" id="TWI53271.1"/>
    </source>
</evidence>
<dbReference type="SUPFAM" id="SSF47413">
    <property type="entry name" value="lambda repressor-like DNA-binding domains"/>
    <property type="match status" value="1"/>
</dbReference>
<keyword evidence="1" id="KW-0678">Repressor</keyword>
<dbReference type="Gene3D" id="1.10.260.40">
    <property type="entry name" value="lambda repressor-like DNA-binding domains"/>
    <property type="match status" value="1"/>
</dbReference>
<dbReference type="Gene3D" id="3.40.50.2300">
    <property type="match status" value="2"/>
</dbReference>
<dbReference type="PANTHER" id="PTHR30146">
    <property type="entry name" value="LACI-RELATED TRANSCRIPTIONAL REPRESSOR"/>
    <property type="match status" value="1"/>
</dbReference>
<dbReference type="InterPro" id="IPR000843">
    <property type="entry name" value="HTH_LacI"/>
</dbReference>
<reference evidence="6 7" key="1">
    <citation type="journal article" date="2015" name="Stand. Genomic Sci.">
        <title>Genomic Encyclopedia of Bacterial and Archaeal Type Strains, Phase III: the genomes of soil and plant-associated and newly described type strains.</title>
        <authorList>
            <person name="Whitman W.B."/>
            <person name="Woyke T."/>
            <person name="Klenk H.P."/>
            <person name="Zhou Y."/>
            <person name="Lilburn T.G."/>
            <person name="Beck B.J."/>
            <person name="De Vos P."/>
            <person name="Vandamme P."/>
            <person name="Eisen J.A."/>
            <person name="Garrity G."/>
            <person name="Hugenholtz P."/>
            <person name="Kyrpides N.C."/>
        </authorList>
    </citation>
    <scope>NUCLEOTIDE SEQUENCE [LARGE SCALE GENOMIC DNA]</scope>
    <source>
        <strain evidence="6 7">CGMCC 1.10116</strain>
    </source>
</reference>
<comment type="caution">
    <text evidence="6">The sequence shown here is derived from an EMBL/GenBank/DDBJ whole genome shotgun (WGS) entry which is preliminary data.</text>
</comment>
<evidence type="ECO:0000256" key="4">
    <source>
        <dbReference type="ARBA" id="ARBA00023163"/>
    </source>
</evidence>
<dbReference type="SUPFAM" id="SSF53822">
    <property type="entry name" value="Periplasmic binding protein-like I"/>
    <property type="match status" value="1"/>
</dbReference>
<dbReference type="InterPro" id="IPR001761">
    <property type="entry name" value="Peripla_BP/Lac1_sug-bd_dom"/>
</dbReference>
<dbReference type="Proteomes" id="UP000315711">
    <property type="component" value="Unassembled WGS sequence"/>
</dbReference>
<gene>
    <name evidence="6" type="ORF">IQ10_03404</name>
</gene>
<dbReference type="InterPro" id="IPR010982">
    <property type="entry name" value="Lambda_DNA-bd_dom_sf"/>
</dbReference>
<dbReference type="PROSITE" id="PS00356">
    <property type="entry name" value="HTH_LACI_1"/>
    <property type="match status" value="1"/>
</dbReference>
<evidence type="ECO:0000259" key="5">
    <source>
        <dbReference type="PROSITE" id="PS50932"/>
    </source>
</evidence>